<dbReference type="Proteomes" id="UP000199421">
    <property type="component" value="Unassembled WGS sequence"/>
</dbReference>
<dbReference type="PANTHER" id="PTHR33990:SF1">
    <property type="entry name" value="PROTEIN YJDN"/>
    <property type="match status" value="1"/>
</dbReference>
<gene>
    <name evidence="2" type="ORF">SAMN05661044_01014</name>
</gene>
<dbReference type="PANTHER" id="PTHR33990">
    <property type="entry name" value="PROTEIN YJDN-RELATED"/>
    <property type="match status" value="1"/>
</dbReference>
<dbReference type="STRING" id="407022.SAMN05661044_01014"/>
<dbReference type="Gene3D" id="3.10.180.10">
    <property type="entry name" value="2,3-Dihydroxybiphenyl 1,2-Dioxygenase, domain 1"/>
    <property type="match status" value="1"/>
</dbReference>
<name>A0A1H7JGZ8_OLID1</name>
<organism evidence="2 3">
    <name type="scientific">Olivibacter domesticus</name>
    <name type="common">Pseudosphingobacterium domesticum</name>
    <dbReference type="NCBI Taxonomy" id="407022"/>
    <lineage>
        <taxon>Bacteria</taxon>
        <taxon>Pseudomonadati</taxon>
        <taxon>Bacteroidota</taxon>
        <taxon>Sphingobacteriia</taxon>
        <taxon>Sphingobacteriales</taxon>
        <taxon>Sphingobacteriaceae</taxon>
        <taxon>Olivibacter</taxon>
    </lineage>
</organism>
<dbReference type="RefSeq" id="WP_093319374.1">
    <property type="nucleotide sequence ID" value="NZ_FOAF01000001.1"/>
</dbReference>
<evidence type="ECO:0000313" key="3">
    <source>
        <dbReference type="Proteomes" id="UP000199421"/>
    </source>
</evidence>
<sequence>MAKMNPYLNFDGNAEEAFNFYRSVFGGEFAGGIMKMGDSPGCEGITEAEKDRVMHVALPIKGGDMLMASDTVPSMGQKLEAGNSNYICISPESREEADHLFQNLSAGGEVEMPMQEQFWGGYFGSFKDKFGICWMINYDSSPKTP</sequence>
<dbReference type="Pfam" id="PF06983">
    <property type="entry name" value="3-dmu-9_3-mt"/>
    <property type="match status" value="1"/>
</dbReference>
<protein>
    <submittedName>
        <fullName evidence="2">PhnB protein</fullName>
    </submittedName>
</protein>
<evidence type="ECO:0000259" key="1">
    <source>
        <dbReference type="Pfam" id="PF06983"/>
    </source>
</evidence>
<dbReference type="OrthoDB" id="9795306at2"/>
<dbReference type="CDD" id="cd06588">
    <property type="entry name" value="PhnB_like"/>
    <property type="match status" value="1"/>
</dbReference>
<dbReference type="InterPro" id="IPR028973">
    <property type="entry name" value="PhnB-like"/>
</dbReference>
<dbReference type="EMBL" id="FOAF01000001">
    <property type="protein sequence ID" value="SEK73869.1"/>
    <property type="molecule type" value="Genomic_DNA"/>
</dbReference>
<dbReference type="AlphaFoldDB" id="A0A1H7JGZ8"/>
<dbReference type="SUPFAM" id="SSF54593">
    <property type="entry name" value="Glyoxalase/Bleomycin resistance protein/Dihydroxybiphenyl dioxygenase"/>
    <property type="match status" value="1"/>
</dbReference>
<feature type="domain" description="PhnB-like" evidence="1">
    <location>
        <begin position="3"/>
        <end position="136"/>
    </location>
</feature>
<dbReference type="InterPro" id="IPR029068">
    <property type="entry name" value="Glyas_Bleomycin-R_OHBP_Dase"/>
</dbReference>
<proteinExistence type="predicted"/>
<evidence type="ECO:0000313" key="2">
    <source>
        <dbReference type="EMBL" id="SEK73869.1"/>
    </source>
</evidence>
<keyword evidence="3" id="KW-1185">Reference proteome</keyword>
<accession>A0A1H7JGZ8</accession>
<reference evidence="3" key="1">
    <citation type="submission" date="2016-10" db="EMBL/GenBank/DDBJ databases">
        <authorList>
            <person name="Varghese N."/>
            <person name="Submissions S."/>
        </authorList>
    </citation>
    <scope>NUCLEOTIDE SEQUENCE [LARGE SCALE GENOMIC DNA]</scope>
    <source>
        <strain evidence="3">DSM 18733</strain>
    </source>
</reference>